<evidence type="ECO:0000313" key="5">
    <source>
        <dbReference type="Proteomes" id="UP000008810"/>
    </source>
</evidence>
<evidence type="ECO:0000256" key="2">
    <source>
        <dbReference type="SAM" id="MobiDB-lite"/>
    </source>
</evidence>
<sequence length="254" mass="27431">MNMSSVVSGDQPTTQAIEPTGSDPKASGPSIVIETVEPQVAMPEVSSSASEEHQLEGLPHLSTRLESSGAETAPSTPACHWELSRLLMQSRLQSIIRSITEFVDRYEEATAERDQLRRDLEQSQQELRSAQDLLSQANSLKDAVELQSKSLEKKLADLARESAKKMEAEKCLAQEASDALLAKEAETEKTRAVRLQEVVGPLAGLLSLSGILTSSENSLDKVIYIVASVSSGAATGIQQACSGRCFLTSRCRSR</sequence>
<dbReference type="InParanoid" id="A0A0Q3NKX2"/>
<keyword evidence="5" id="KW-1185">Reference proteome</keyword>
<dbReference type="Proteomes" id="UP000008810">
    <property type="component" value="Chromosome 1"/>
</dbReference>
<organism evidence="3">
    <name type="scientific">Brachypodium distachyon</name>
    <name type="common">Purple false brome</name>
    <name type="synonym">Trachynia distachya</name>
    <dbReference type="NCBI Taxonomy" id="15368"/>
    <lineage>
        <taxon>Eukaryota</taxon>
        <taxon>Viridiplantae</taxon>
        <taxon>Streptophyta</taxon>
        <taxon>Embryophyta</taxon>
        <taxon>Tracheophyta</taxon>
        <taxon>Spermatophyta</taxon>
        <taxon>Magnoliopsida</taxon>
        <taxon>Liliopsida</taxon>
        <taxon>Poales</taxon>
        <taxon>Poaceae</taxon>
        <taxon>BOP clade</taxon>
        <taxon>Pooideae</taxon>
        <taxon>Stipodae</taxon>
        <taxon>Brachypodieae</taxon>
        <taxon>Brachypodium</taxon>
    </lineage>
</organism>
<dbReference type="Gramene" id="KQK18054">
    <property type="protein sequence ID" value="KQK18054"/>
    <property type="gene ID" value="BRADI_1g38303v3"/>
</dbReference>
<feature type="coiled-coil region" evidence="1">
    <location>
        <begin position="99"/>
        <end position="168"/>
    </location>
</feature>
<protein>
    <submittedName>
        <fullName evidence="3 4">Uncharacterized protein</fullName>
    </submittedName>
</protein>
<dbReference type="EnsemblPlants" id="KQK18054">
    <property type="protein sequence ID" value="KQK18054"/>
    <property type="gene ID" value="BRADI_1g38303v3"/>
</dbReference>
<feature type="compositionally biased region" description="Polar residues" evidence="2">
    <location>
        <begin position="1"/>
        <end position="17"/>
    </location>
</feature>
<accession>A0A0Q3NKX2</accession>
<dbReference type="EMBL" id="CM000880">
    <property type="protein sequence ID" value="KQK18054.1"/>
    <property type="molecule type" value="Genomic_DNA"/>
</dbReference>
<evidence type="ECO:0000313" key="4">
    <source>
        <dbReference type="EnsemblPlants" id="KQK18054"/>
    </source>
</evidence>
<evidence type="ECO:0000313" key="3">
    <source>
        <dbReference type="EMBL" id="KQK18054.1"/>
    </source>
</evidence>
<reference evidence="4" key="3">
    <citation type="submission" date="2018-08" db="UniProtKB">
        <authorList>
            <consortium name="EnsemblPlants"/>
        </authorList>
    </citation>
    <scope>IDENTIFICATION</scope>
    <source>
        <strain evidence="4">cv. Bd21</strain>
    </source>
</reference>
<reference evidence="3" key="2">
    <citation type="submission" date="2017-06" db="EMBL/GenBank/DDBJ databases">
        <title>WGS assembly of Brachypodium distachyon.</title>
        <authorList>
            <consortium name="The International Brachypodium Initiative"/>
            <person name="Lucas S."/>
            <person name="Harmon-Smith M."/>
            <person name="Lail K."/>
            <person name="Tice H."/>
            <person name="Grimwood J."/>
            <person name="Bruce D."/>
            <person name="Barry K."/>
            <person name="Shu S."/>
            <person name="Lindquist E."/>
            <person name="Wang M."/>
            <person name="Pitluck S."/>
            <person name="Vogel J.P."/>
            <person name="Garvin D.F."/>
            <person name="Mockler T.C."/>
            <person name="Schmutz J."/>
            <person name="Rokhsar D."/>
            <person name="Bevan M.W."/>
        </authorList>
    </citation>
    <scope>NUCLEOTIDE SEQUENCE</scope>
    <source>
        <strain evidence="3">Bd21</strain>
    </source>
</reference>
<proteinExistence type="predicted"/>
<feature type="region of interest" description="Disordered" evidence="2">
    <location>
        <begin position="1"/>
        <end position="35"/>
    </location>
</feature>
<dbReference type="AlphaFoldDB" id="A0A0Q3NKX2"/>
<evidence type="ECO:0000256" key="1">
    <source>
        <dbReference type="SAM" id="Coils"/>
    </source>
</evidence>
<keyword evidence="1" id="KW-0175">Coiled coil</keyword>
<reference evidence="3 4" key="1">
    <citation type="journal article" date="2010" name="Nature">
        <title>Genome sequencing and analysis of the model grass Brachypodium distachyon.</title>
        <authorList>
            <consortium name="International Brachypodium Initiative"/>
        </authorList>
    </citation>
    <scope>NUCLEOTIDE SEQUENCE [LARGE SCALE GENOMIC DNA]</scope>
    <source>
        <strain evidence="3 4">Bd21</strain>
    </source>
</reference>
<name>A0A0Q3NKX2_BRADI</name>
<gene>
    <name evidence="3" type="ORF">BRADI_1g38303v3</name>
</gene>